<feature type="region of interest" description="Disordered" evidence="1">
    <location>
        <begin position="120"/>
        <end position="157"/>
    </location>
</feature>
<reference evidence="2 3" key="1">
    <citation type="submission" date="2019-08" db="EMBL/GenBank/DDBJ databases">
        <title>Aureimonas fodiniaquatilis sp. nov., isolated from a coal mine wastewater.</title>
        <authorList>
            <person name="Kim W."/>
        </authorList>
    </citation>
    <scope>NUCLEOTIDE SEQUENCE [LARGE SCALE GENOMIC DNA]</scope>
    <source>
        <strain evidence="2 3">CAU 1482</strain>
    </source>
</reference>
<sequence length="157" mass="16935">MGGSNVKLIDMERAADGNLLENCKDPPNTGTEGCCAGKRAAHDPNSPGKGDGSEFETYIAGLIANALIAKRWRERKASHSDSIHNYADDYADRPNKHADHQRRRVKTLQCISGDELTKIAKSAARNGGNQKPHRASSTRRSRAALTSDNPSLAGRGI</sequence>
<comment type="caution">
    <text evidence="2">The sequence shown here is derived from an EMBL/GenBank/DDBJ whole genome shotgun (WGS) entry which is preliminary data.</text>
</comment>
<dbReference type="Proteomes" id="UP000324738">
    <property type="component" value="Unassembled WGS sequence"/>
</dbReference>
<keyword evidence="3" id="KW-1185">Reference proteome</keyword>
<evidence type="ECO:0000313" key="2">
    <source>
        <dbReference type="EMBL" id="KAA0970291.1"/>
    </source>
</evidence>
<evidence type="ECO:0000313" key="3">
    <source>
        <dbReference type="Proteomes" id="UP000324738"/>
    </source>
</evidence>
<dbReference type="AlphaFoldDB" id="A0A5B0DWU7"/>
<organism evidence="2 3">
    <name type="scientific">Aureimonas fodinaquatilis</name>
    <dbReference type="NCBI Taxonomy" id="2565783"/>
    <lineage>
        <taxon>Bacteria</taxon>
        <taxon>Pseudomonadati</taxon>
        <taxon>Pseudomonadota</taxon>
        <taxon>Alphaproteobacteria</taxon>
        <taxon>Hyphomicrobiales</taxon>
        <taxon>Aurantimonadaceae</taxon>
        <taxon>Aureimonas</taxon>
    </lineage>
</organism>
<accession>A0A5B0DWU7</accession>
<feature type="region of interest" description="Disordered" evidence="1">
    <location>
        <begin position="85"/>
        <end position="105"/>
    </location>
</feature>
<proteinExistence type="predicted"/>
<evidence type="ECO:0000256" key="1">
    <source>
        <dbReference type="SAM" id="MobiDB-lite"/>
    </source>
</evidence>
<name>A0A5B0DWU7_9HYPH</name>
<gene>
    <name evidence="2" type="ORF">FPY71_07130</name>
</gene>
<dbReference type="EMBL" id="VTWH01000002">
    <property type="protein sequence ID" value="KAA0970291.1"/>
    <property type="molecule type" value="Genomic_DNA"/>
</dbReference>
<feature type="compositionally biased region" description="Basic residues" evidence="1">
    <location>
        <begin position="131"/>
        <end position="142"/>
    </location>
</feature>
<protein>
    <submittedName>
        <fullName evidence="2">Uncharacterized protein</fullName>
    </submittedName>
</protein>
<feature type="compositionally biased region" description="Basic and acidic residues" evidence="1">
    <location>
        <begin position="85"/>
        <end position="98"/>
    </location>
</feature>